<feature type="compositionally biased region" description="Basic residues" evidence="11">
    <location>
        <begin position="740"/>
        <end position="753"/>
    </location>
</feature>
<comment type="subcellular location">
    <subcellularLocation>
        <location evidence="2">Chromosome</location>
    </subcellularLocation>
    <subcellularLocation>
        <location evidence="1">Nucleus</location>
    </subcellularLocation>
</comment>
<feature type="region of interest" description="Disordered" evidence="11">
    <location>
        <begin position="2047"/>
        <end position="2072"/>
    </location>
</feature>
<dbReference type="PROSITE" id="PS51050">
    <property type="entry name" value="ZF_CW"/>
    <property type="match status" value="1"/>
</dbReference>
<dbReference type="Gene3D" id="3.30.40.100">
    <property type="match status" value="1"/>
</dbReference>
<dbReference type="PROSITE" id="PS50868">
    <property type="entry name" value="POST_SET"/>
    <property type="match status" value="1"/>
</dbReference>
<evidence type="ECO:0000256" key="8">
    <source>
        <dbReference type="ARBA" id="ARBA00022771"/>
    </source>
</evidence>
<keyword evidence="5" id="KW-0808">Transferase</keyword>
<dbReference type="FunFam" id="2.170.270.10:FF:000035">
    <property type="entry name" value="Histone-lysine N-methyltransferase"/>
    <property type="match status" value="1"/>
</dbReference>
<keyword evidence="10" id="KW-0539">Nucleus</keyword>
<feature type="compositionally biased region" description="Polar residues" evidence="11">
    <location>
        <begin position="899"/>
        <end position="911"/>
    </location>
</feature>
<dbReference type="GeneID" id="104606674"/>
<dbReference type="InterPro" id="IPR050777">
    <property type="entry name" value="SET2_Histone-Lys_MeTrsfase"/>
</dbReference>
<evidence type="ECO:0000313" key="19">
    <source>
        <dbReference type="RefSeq" id="XP_010270297.1"/>
    </source>
</evidence>
<dbReference type="Pfam" id="PF17907">
    <property type="entry name" value="AWS"/>
    <property type="match status" value="1"/>
</dbReference>
<dbReference type="eggNOG" id="KOG4442">
    <property type="taxonomic scope" value="Eukaryota"/>
</dbReference>
<evidence type="ECO:0000256" key="1">
    <source>
        <dbReference type="ARBA" id="ARBA00004123"/>
    </source>
</evidence>
<evidence type="ECO:0000256" key="4">
    <source>
        <dbReference type="ARBA" id="ARBA00022603"/>
    </source>
</evidence>
<evidence type="ECO:0000256" key="9">
    <source>
        <dbReference type="ARBA" id="ARBA00022833"/>
    </source>
</evidence>
<keyword evidence="3" id="KW-0158">Chromosome</keyword>
<keyword evidence="4" id="KW-0489">Methyltransferase</keyword>
<dbReference type="GO" id="GO:0006355">
    <property type="term" value="P:regulation of DNA-templated transcription"/>
    <property type="evidence" value="ECO:0000318"/>
    <property type="project" value="GO_Central"/>
</dbReference>
<dbReference type="SMART" id="SM00570">
    <property type="entry name" value="AWS"/>
    <property type="match status" value="1"/>
</dbReference>
<dbReference type="Proteomes" id="UP000189703">
    <property type="component" value="Unplaced"/>
</dbReference>
<evidence type="ECO:0000256" key="7">
    <source>
        <dbReference type="ARBA" id="ARBA00022723"/>
    </source>
</evidence>
<dbReference type="CDD" id="cd19172">
    <property type="entry name" value="SET_SETD2"/>
    <property type="match status" value="1"/>
</dbReference>
<keyword evidence="9" id="KW-0862">Zinc</keyword>
<feature type="region of interest" description="Disordered" evidence="11">
    <location>
        <begin position="487"/>
        <end position="513"/>
    </location>
</feature>
<dbReference type="OMA" id="CHEDEMG"/>
<evidence type="ECO:0000259" key="14">
    <source>
        <dbReference type="PROSITE" id="PS51050"/>
    </source>
</evidence>
<evidence type="ECO:0000259" key="15">
    <source>
        <dbReference type="PROSITE" id="PS51215"/>
    </source>
</evidence>
<dbReference type="RefSeq" id="XP_010270296.1">
    <property type="nucleotide sequence ID" value="XM_010271994.2"/>
</dbReference>
<dbReference type="OrthoDB" id="422362at2759"/>
<dbReference type="InterPro" id="IPR001214">
    <property type="entry name" value="SET_dom"/>
</dbReference>
<dbReference type="Gene3D" id="2.170.270.10">
    <property type="entry name" value="SET domain"/>
    <property type="match status" value="1"/>
</dbReference>
<dbReference type="RefSeq" id="XP_010270297.1">
    <property type="nucleotide sequence ID" value="XM_010271995.2"/>
</dbReference>
<feature type="compositionally biased region" description="Basic and acidic residues" evidence="11">
    <location>
        <begin position="338"/>
        <end position="348"/>
    </location>
</feature>
<evidence type="ECO:0000259" key="13">
    <source>
        <dbReference type="PROSITE" id="PS50868"/>
    </source>
</evidence>
<dbReference type="GO" id="GO:0000785">
    <property type="term" value="C:chromatin"/>
    <property type="evidence" value="ECO:0000318"/>
    <property type="project" value="GO_Central"/>
</dbReference>
<proteinExistence type="predicted"/>
<dbReference type="GO" id="GO:0008270">
    <property type="term" value="F:zinc ion binding"/>
    <property type="evidence" value="ECO:0007669"/>
    <property type="project" value="UniProtKB-KW"/>
</dbReference>
<keyword evidence="6" id="KW-0949">S-adenosyl-L-methionine</keyword>
<evidence type="ECO:0000256" key="11">
    <source>
        <dbReference type="SAM" id="MobiDB-lite"/>
    </source>
</evidence>
<feature type="region of interest" description="Disordered" evidence="11">
    <location>
        <begin position="338"/>
        <end position="357"/>
    </location>
</feature>
<dbReference type="Pfam" id="PF07496">
    <property type="entry name" value="zf-CW"/>
    <property type="match status" value="1"/>
</dbReference>
<dbReference type="InterPro" id="IPR046341">
    <property type="entry name" value="SET_dom_sf"/>
</dbReference>
<dbReference type="Pfam" id="PF00856">
    <property type="entry name" value="SET"/>
    <property type="match status" value="1"/>
</dbReference>
<sequence length="2072" mass="226101">MGSYEPQILVDEPLCGLPPGSGCLLPLGIAGKEFGDSLGDIGSVSMGLVDQCRNCEGYDNVVFDEHSRLEMACQLVSYNGNETGSSVIEGNSCSEIACPISNCNGDTMSPVDGIYVSSPQTYSVNIVNLSIDQEASIIRKGGLEDGFAHKDFSVAEKAPWDELNVDELSMQIGKDCQSSSLGTEKCFAGEESKCDDAPGNMAENEEISLASSSWTVLLNKQAQHGEDKDTVDVNGSIDEEVTDAQKVVEDNCDVLPRALGGLNTHVSVVEVNTCNLKEGSLDMVSDCSVKHLASLHSCKPAIDNVSSQGLTLPDLQGSDAINRALTCSSVTDCTKHVDNGGEQNDKPDSIVSSPQKGDALSSSLARFSMIGYNVHEDNARPDSVSVSNCSDTKGLVLRRSTRVSKLNRIYETRKAAQQCRNTVNGISRSCGTIGIFLKIARGKRSCPCKPARSSVWGALGNIIQVFKQNDLTLKHDFDLIQLPNHGSQKTRGWQRSKRQKKARAGRNSCVSRGKCRTSTSHVHLKVKMGEEVGQRNLQAMLPEMVVPPASVQIIVSECLPDFDPRVDLGGSKAANMVQMEHKLRQNVPSLRQFQCPSESLEKSIGPVDICVLDAHFADKDLESTVTQDISVGNNVGTGHGVSSQMVGETIKNGYLDVGTSPDSEVTNRIHDAHVSSGVQEDVHAVVSTSSQDVAIPTDVTVSNILVINTKRGKKNIKIKGDSHSQSGYCAEEGTLLGRAKKNKNRKPLKRKPRQTMGQNLDSGGISALETGENASSNSSSIGECATESLLLVGGVEPGIYQETFSVETGIDICPSSGQDVGNKPSESLTSEGSLSAAKTKGRKLSKMFMPNVGASKSRSHVPASSRRRKVNNHEQKGAPKCSKRKAKEKGPLVDKSEIQRQSGTVMDLSSGTRKDSACSGAADLSKINEGNDRSDLGRIKIDDNMAPEDISSSSMVSIGLEEQKVPPRSAWVRCDDCYKWRCIPAALADEIEETNCRWTCKDNADKSFADCSVPQEKSNAEINAELEISDASCEEDAYDAHSNPKGFECRQLIAPQQASWALIKSNLFLHRSRKSQTIDEIMVCHCKPPPDGNLGCGDECLNRMLNIECVQGTCPCGDQCSNQQFQKQKYAKFKWFRCGKKGYGLQLLENVYQGQFLIEYVGEVLDLHAFEARQREYASMGQKHFYFMTLNGSEVIDACAKGNLGRFINHSCDPNCRTEKWMVNGEVCIGLFALRDIKKGEEITFDYNYVRVFGAAAKKCYCGASDCQGYIGGDPSNTDLIVQGDSDEEYPEPIMIDEHGYNTDDNDEIGSSTINRDSEAVQNAEVSLKTRDTLNRAASPIGQLELSLDNKNTTGKSSSAVQSSKVSLAMEDNTGKFLSTVRPLEVSLQTKSTMDKSSSPVQLLEVSLEKGEAMNKSACSQTLDTCYSAASTEKKFIPDSIDDNKSRCDAVEYKRNLSKLHPMKSSRPSSSIKNKNNASPMITTKPQVVGNKPKKLLGTATSGRFEGVEEKLNELLDAEGGISKRKDATKGYLKLLFVTAAAGDSSNGEAFQSTRDLSMILDALLKTKSRTVLTDIINKNGLQMLHNIMKQNRKDFSKIPILRKLLKVLEYLALREILSLEHINRDPPHPGMESFKDSMLDLTKHNDVQVHQIARNFRDRWIPRSLRRVSYTDRDDSKLELQSGSNSIWLSSSHKRWNDQGVRPTEAINCVAQTMLSTTSFDADGQVDRFVSYVSNACPPNGRTTRKRKSRWDQPTETSLDLKPPHSIEEQKVELNLKQKLEPSSLKAQSCEVVQDQTMDVDKDEGNLQGCDLVGQDEASTTADTSHIQEDAPPGFASVKSPPVRSNAFAATTANLLSDVDHSGFSCEVIMGTAQRRYLSHLPVSYGIPLSFVKQLGTLQAESVDCWKIAPGIPFHPFPPLPPFPRARGNSLSPASIANPMTRNAHEEEFKLSSHHGHHLDPSIPSTSGERPPDVAVSGANNQEMIKQVRCSSNGLGKRYFRQQKLNKHGPPRLWKKIPWGVKGNNSRNGVHSVAVGHVANEFRGVGSDGVNGGGDNYGSAFSQHSQRPYQH</sequence>
<feature type="domain" description="CW-type" evidence="14">
    <location>
        <begin position="965"/>
        <end position="1019"/>
    </location>
</feature>
<evidence type="ECO:0000256" key="5">
    <source>
        <dbReference type="ARBA" id="ARBA00022679"/>
    </source>
</evidence>
<reference evidence="17 18" key="1">
    <citation type="submission" date="2025-04" db="UniProtKB">
        <authorList>
            <consortium name="RefSeq"/>
        </authorList>
    </citation>
    <scope>IDENTIFICATION</scope>
</reference>
<keyword evidence="7" id="KW-0479">Metal-binding</keyword>
<protein>
    <submittedName>
        <fullName evidence="17 18">Uncharacterized protein LOC104606674 isoform X1</fullName>
    </submittedName>
</protein>
<feature type="region of interest" description="Disordered" evidence="11">
    <location>
        <begin position="815"/>
        <end position="926"/>
    </location>
</feature>
<feature type="compositionally biased region" description="Basic residues" evidence="11">
    <location>
        <begin position="492"/>
        <end position="504"/>
    </location>
</feature>
<evidence type="ECO:0000256" key="3">
    <source>
        <dbReference type="ARBA" id="ARBA00022454"/>
    </source>
</evidence>
<dbReference type="InterPro" id="IPR011124">
    <property type="entry name" value="Znf_CW"/>
</dbReference>
<feature type="compositionally biased region" description="Polar residues" evidence="11">
    <location>
        <begin position="1466"/>
        <end position="1485"/>
    </location>
</feature>
<feature type="region of interest" description="Disordered" evidence="11">
    <location>
        <begin position="740"/>
        <end position="780"/>
    </location>
</feature>
<keyword evidence="16" id="KW-1185">Reference proteome</keyword>
<keyword evidence="8" id="KW-0863">Zinc-finger</keyword>
<feature type="region of interest" description="Disordered" evidence="11">
    <location>
        <begin position="1461"/>
        <end position="1485"/>
    </location>
</feature>
<evidence type="ECO:0000256" key="10">
    <source>
        <dbReference type="ARBA" id="ARBA00023242"/>
    </source>
</evidence>
<feature type="domain" description="SET" evidence="12">
    <location>
        <begin position="1131"/>
        <end position="1248"/>
    </location>
</feature>
<organism evidence="16 17">
    <name type="scientific">Nelumbo nucifera</name>
    <name type="common">Sacred lotus</name>
    <dbReference type="NCBI Taxonomy" id="4432"/>
    <lineage>
        <taxon>Eukaryota</taxon>
        <taxon>Viridiplantae</taxon>
        <taxon>Streptophyta</taxon>
        <taxon>Embryophyta</taxon>
        <taxon>Tracheophyta</taxon>
        <taxon>Spermatophyta</taxon>
        <taxon>Magnoliopsida</taxon>
        <taxon>Proteales</taxon>
        <taxon>Nelumbonaceae</taxon>
        <taxon>Nelumbo</taxon>
    </lineage>
</organism>
<feature type="region of interest" description="Disordered" evidence="11">
    <location>
        <begin position="1950"/>
        <end position="1975"/>
    </location>
</feature>
<dbReference type="PANTHER" id="PTHR22884">
    <property type="entry name" value="SET DOMAIN PROTEINS"/>
    <property type="match status" value="1"/>
</dbReference>
<dbReference type="SUPFAM" id="SSF82199">
    <property type="entry name" value="SET domain"/>
    <property type="match status" value="1"/>
</dbReference>
<accession>A0A1U8B2S4</accession>
<dbReference type="GO" id="GO:0032259">
    <property type="term" value="P:methylation"/>
    <property type="evidence" value="ECO:0007669"/>
    <property type="project" value="UniProtKB-KW"/>
</dbReference>
<evidence type="ECO:0000313" key="16">
    <source>
        <dbReference type="Proteomes" id="UP000189703"/>
    </source>
</evidence>
<dbReference type="SMART" id="SM00317">
    <property type="entry name" value="SET"/>
    <property type="match status" value="1"/>
</dbReference>
<feature type="compositionally biased region" description="Basic and acidic residues" evidence="11">
    <location>
        <begin position="888"/>
        <end position="898"/>
    </location>
</feature>
<dbReference type="InterPro" id="IPR003616">
    <property type="entry name" value="Post-SET_dom"/>
</dbReference>
<dbReference type="FunFam" id="3.30.40.100:FF:000006">
    <property type="entry name" value="Histone-lysine N-methyltransferase"/>
    <property type="match status" value="1"/>
</dbReference>
<dbReference type="PROSITE" id="PS51215">
    <property type="entry name" value="AWS"/>
    <property type="match status" value="1"/>
</dbReference>
<feature type="compositionally biased region" description="Polar residues" evidence="11">
    <location>
        <begin position="815"/>
        <end position="833"/>
    </location>
</feature>
<gene>
    <name evidence="17 18 19" type="primary">LOC104606674</name>
</gene>
<feature type="domain" description="AWS" evidence="15">
    <location>
        <begin position="1079"/>
        <end position="1129"/>
    </location>
</feature>
<feature type="region of interest" description="Disordered" evidence="11">
    <location>
        <begin position="1740"/>
        <end position="1763"/>
    </location>
</feature>
<dbReference type="STRING" id="4432.A0A1U8B2S4"/>
<evidence type="ECO:0000259" key="12">
    <source>
        <dbReference type="PROSITE" id="PS50280"/>
    </source>
</evidence>
<feature type="compositionally biased region" description="Polar residues" evidence="11">
    <location>
        <begin position="2061"/>
        <end position="2072"/>
    </location>
</feature>
<evidence type="ECO:0000313" key="18">
    <source>
        <dbReference type="RefSeq" id="XP_010270296.1"/>
    </source>
</evidence>
<dbReference type="GO" id="GO:0046975">
    <property type="term" value="F:histone H3K36 methyltransferase activity"/>
    <property type="evidence" value="ECO:0000318"/>
    <property type="project" value="GO_Central"/>
</dbReference>
<feature type="compositionally biased region" description="Gly residues" evidence="11">
    <location>
        <begin position="2047"/>
        <end position="2057"/>
    </location>
</feature>
<name>A0A1U8B2S4_NELNU</name>
<dbReference type="GO" id="GO:0005634">
    <property type="term" value="C:nucleus"/>
    <property type="evidence" value="ECO:0000318"/>
    <property type="project" value="GO_Central"/>
</dbReference>
<dbReference type="PROSITE" id="PS50280">
    <property type="entry name" value="SET"/>
    <property type="match status" value="1"/>
</dbReference>
<dbReference type="InterPro" id="IPR044437">
    <property type="entry name" value="SETD2/Set2_SET"/>
</dbReference>
<evidence type="ECO:0000256" key="2">
    <source>
        <dbReference type="ARBA" id="ARBA00004286"/>
    </source>
</evidence>
<evidence type="ECO:0000313" key="17">
    <source>
        <dbReference type="RefSeq" id="XP_010270295.1"/>
    </source>
</evidence>
<evidence type="ECO:0000256" key="6">
    <source>
        <dbReference type="ARBA" id="ARBA00022691"/>
    </source>
</evidence>
<feature type="domain" description="Post-SET" evidence="13">
    <location>
        <begin position="1256"/>
        <end position="1272"/>
    </location>
</feature>
<dbReference type="KEGG" id="nnu:104606674"/>
<dbReference type="RefSeq" id="XP_010270295.1">
    <property type="nucleotide sequence ID" value="XM_010271993.2"/>
</dbReference>
<dbReference type="InterPro" id="IPR006560">
    <property type="entry name" value="AWS_dom"/>
</dbReference>